<keyword evidence="1" id="KW-0175">Coiled coil</keyword>
<keyword evidence="4" id="KW-1185">Reference proteome</keyword>
<feature type="compositionally biased region" description="Polar residues" evidence="2">
    <location>
        <begin position="1"/>
        <end position="12"/>
    </location>
</feature>
<feature type="coiled-coil region" evidence="1">
    <location>
        <begin position="86"/>
        <end position="233"/>
    </location>
</feature>
<proteinExistence type="predicted"/>
<evidence type="ECO:0000256" key="1">
    <source>
        <dbReference type="SAM" id="Coils"/>
    </source>
</evidence>
<comment type="caution">
    <text evidence="3">The sequence shown here is derived from an EMBL/GenBank/DDBJ whole genome shotgun (WGS) entry which is preliminary data.</text>
</comment>
<feature type="region of interest" description="Disordered" evidence="2">
    <location>
        <begin position="1"/>
        <end position="47"/>
    </location>
</feature>
<evidence type="ECO:0000313" key="3">
    <source>
        <dbReference type="EMBL" id="PAV58518.1"/>
    </source>
</evidence>
<sequence length="521" mass="60721">MSNSEYSTPQRSPTKRRPQSGRGMMSGKDRRRAVSPRLQGQHFSQQLSRPVFDCSTPFAPSASALPLSTSVYDTPSQTMQFQHRDPLQLEDELEKCQRKIRELEMDISFEQNNNKDLESSLERCRFDLAETKEGLRVANQKATDLELQLLGTQEQIGKLNEEHFDVRLDMRGKIAELEKKSDRYREMAADEKRMKELLMEEVNELKAALEESREELQRHINFARTQLSFKEDRISKSVSEAMSQVNEKTSMALNELKALSSQIASSSANQPKPPRVSDGHAALNKYLTQKLMDTEARVKQLERELGETKEEGELARTELAELKKHLKEIEDNSENTNKFLHAEISRITRQKAELRCEFLSLQRDYKRLKEDKGLSEDAKEQIRKLERERDTAQTQIAEVKNKLENTETELNRLKDDLDRSAGHNYVIQGLRNELKQLQEKRVLMAKALAVTEEQSNMFMYQKRDAVKSRNEMRAELKELQKKQMEMEGELRKWRQKEEHYKAQTEQLQGMIRHMQVGSSNW</sequence>
<dbReference type="STRING" id="2018661.A0A2A2J9S1"/>
<name>A0A2A2J9S1_9BILA</name>
<dbReference type="EMBL" id="LIAE01010576">
    <property type="protein sequence ID" value="PAV58518.1"/>
    <property type="molecule type" value="Genomic_DNA"/>
</dbReference>
<evidence type="ECO:0000256" key="2">
    <source>
        <dbReference type="SAM" id="MobiDB-lite"/>
    </source>
</evidence>
<dbReference type="AlphaFoldDB" id="A0A2A2J9S1"/>
<organism evidence="3 4">
    <name type="scientific">Diploscapter pachys</name>
    <dbReference type="NCBI Taxonomy" id="2018661"/>
    <lineage>
        <taxon>Eukaryota</taxon>
        <taxon>Metazoa</taxon>
        <taxon>Ecdysozoa</taxon>
        <taxon>Nematoda</taxon>
        <taxon>Chromadorea</taxon>
        <taxon>Rhabditida</taxon>
        <taxon>Rhabditina</taxon>
        <taxon>Rhabditomorpha</taxon>
        <taxon>Rhabditoidea</taxon>
        <taxon>Rhabditidae</taxon>
        <taxon>Diploscapter</taxon>
    </lineage>
</organism>
<gene>
    <name evidence="3" type="ORF">WR25_25178</name>
</gene>
<evidence type="ECO:0000313" key="4">
    <source>
        <dbReference type="Proteomes" id="UP000218231"/>
    </source>
</evidence>
<protein>
    <submittedName>
        <fullName evidence="3">Uncharacterized protein</fullName>
    </submittedName>
</protein>
<accession>A0A2A2J9S1</accession>
<dbReference type="Proteomes" id="UP000218231">
    <property type="component" value="Unassembled WGS sequence"/>
</dbReference>
<feature type="coiled-coil region" evidence="1">
    <location>
        <begin position="284"/>
        <end position="496"/>
    </location>
</feature>
<reference evidence="3 4" key="1">
    <citation type="journal article" date="2017" name="Curr. Biol.">
        <title>Genome architecture and evolution of a unichromosomal asexual nematode.</title>
        <authorList>
            <person name="Fradin H."/>
            <person name="Zegar C."/>
            <person name="Gutwein M."/>
            <person name="Lucas J."/>
            <person name="Kovtun M."/>
            <person name="Corcoran D."/>
            <person name="Baugh L.R."/>
            <person name="Kiontke K."/>
            <person name="Gunsalus K."/>
            <person name="Fitch D.H."/>
            <person name="Piano F."/>
        </authorList>
    </citation>
    <scope>NUCLEOTIDE SEQUENCE [LARGE SCALE GENOMIC DNA]</scope>
    <source>
        <strain evidence="3">PF1309</strain>
    </source>
</reference>